<sequence length="748" mass="86914">MDDTLYDLMDWAEIETIVYSEHDNPHKILGAHITEHGMLINVFIPEAVKVKVKLTVTKKQYLMTCADKEGFYTVLIPGKKFRAYTLIITYDNHTEEEVYDPYCFSTIIEKTDLEQFAKGIHYTIYDILGAHFIRQQGVEGVVFAVWAPNAARVSVVGDFNKWDGRRHPMRRRESFGVFELFIPGLTSCKLYKYEIKTRGGACFLKADPYANRTECRPGTASVTENLSKYIWKDKKWMAERKSTDFYSQPVNIYELHLGSFKKPSDGTREFYNYRELAPMISEYVKDMGYTHVELLPVMEHPYDGSWGYQVTGYYAPTARYGTPDDFMYFIDYMHEEGIGVILDWVPAHFPKDTFGLSNFDGTSLYEHKDPKQGEHPHWGTLIYNYGRPEVTNFLIGNVLFWADKYHIDGIRMDAVASMLYLDYGKRNGEWIANCHGGRENLEALEFLKHLNSVFKSRFMDVMLIAEESTAWPMVTGDINNDGLGFDLKWNLGWMNDFTTYMKCDPLFRKGRHGELTFSMVYAYSEKFLLVLSHDEVVHEKGSMLQKMPGNLEDKFSNLRVAFGFMMCHPGKKLLFMGQEFAQNTEWNEAVELPWDLLNQINHKMFQDFVRDLNKFYLEHPPLFRQDFNPTGFEWIRCMDADHSILVFLRRCLELEQTLLVVCNFTPVVRKNFRIGVPFHGKYKEIFNSDSTTYGGENYINPRTKTSRHVPGDGREESIQLSVPPLGISIFTCIPVLMLEDETLKKHLN</sequence>
<dbReference type="CDD" id="cd02855">
    <property type="entry name" value="E_set_GBE_prok_N"/>
    <property type="match status" value="1"/>
</dbReference>
<dbReference type="Pfam" id="PF00128">
    <property type="entry name" value="Alpha-amylase"/>
    <property type="match status" value="1"/>
</dbReference>
<keyword evidence="5 10" id="KW-0321">Glycogen metabolism</keyword>
<dbReference type="GO" id="GO:0005829">
    <property type="term" value="C:cytosol"/>
    <property type="evidence" value="ECO:0007669"/>
    <property type="project" value="TreeGrafter"/>
</dbReference>
<dbReference type="PANTHER" id="PTHR43651:SF3">
    <property type="entry name" value="1,4-ALPHA-GLUCAN-BRANCHING ENZYME"/>
    <property type="match status" value="1"/>
</dbReference>
<comment type="function">
    <text evidence="2 10">Catalyzes the formation of the alpha-1,6-glucosidic linkages in glycogen by scission of a 1,4-alpha-linked oligosaccharide from growing alpha-1,4-glucan chains and the subsequent attachment of the oligosaccharide to the alpha-1,6 position.</text>
</comment>
<evidence type="ECO:0000256" key="9">
    <source>
        <dbReference type="ARBA" id="ARBA00023277"/>
    </source>
</evidence>
<dbReference type="Pfam" id="PF02922">
    <property type="entry name" value="CBM_48"/>
    <property type="match status" value="1"/>
</dbReference>
<dbReference type="InterPro" id="IPR006407">
    <property type="entry name" value="GlgB"/>
</dbReference>
<gene>
    <name evidence="10 11" type="primary">glgB</name>
    <name evidence="11" type="ORF">acsn021_21550</name>
</gene>
<dbReference type="GO" id="GO:0004553">
    <property type="term" value="F:hydrolase activity, hydrolyzing O-glycosyl compounds"/>
    <property type="evidence" value="ECO:0007669"/>
    <property type="project" value="InterPro"/>
</dbReference>
<dbReference type="AlphaFoldDB" id="A0A6S6QXY2"/>
<keyword evidence="8 10" id="KW-0320">Glycogen biosynthesis</keyword>
<dbReference type="FunFam" id="2.60.40.1180:FF:000002">
    <property type="entry name" value="1,4-alpha-glucan branching enzyme GlgB"/>
    <property type="match status" value="1"/>
</dbReference>
<dbReference type="FunFam" id="3.20.20.80:FF:000003">
    <property type="entry name" value="1,4-alpha-glucan branching enzyme GlgB"/>
    <property type="match status" value="1"/>
</dbReference>
<comment type="subunit">
    <text evidence="10">Monomer.</text>
</comment>
<dbReference type="NCBIfam" id="TIGR01515">
    <property type="entry name" value="branching_enzym"/>
    <property type="match status" value="1"/>
</dbReference>
<dbReference type="PANTHER" id="PTHR43651">
    <property type="entry name" value="1,4-ALPHA-GLUCAN-BRANCHING ENZYME"/>
    <property type="match status" value="1"/>
</dbReference>
<keyword evidence="12" id="KW-1185">Reference proteome</keyword>
<dbReference type="InterPro" id="IPR006047">
    <property type="entry name" value="GH13_cat_dom"/>
</dbReference>
<dbReference type="Proteomes" id="UP000515561">
    <property type="component" value="Chromosome"/>
</dbReference>
<dbReference type="InterPro" id="IPR006048">
    <property type="entry name" value="A-amylase/branching_C"/>
</dbReference>
<dbReference type="GO" id="GO:0003844">
    <property type="term" value="F:1,4-alpha-glucan branching enzyme activity"/>
    <property type="evidence" value="ECO:0007669"/>
    <property type="project" value="UniProtKB-UniRule"/>
</dbReference>
<dbReference type="Gene3D" id="3.20.20.80">
    <property type="entry name" value="Glycosidases"/>
    <property type="match status" value="1"/>
</dbReference>
<dbReference type="Pfam" id="PF02806">
    <property type="entry name" value="Alpha-amylase_C"/>
    <property type="match status" value="1"/>
</dbReference>
<dbReference type="GO" id="GO:0043169">
    <property type="term" value="F:cation binding"/>
    <property type="evidence" value="ECO:0007669"/>
    <property type="project" value="InterPro"/>
</dbReference>
<dbReference type="SUPFAM" id="SSF51011">
    <property type="entry name" value="Glycosyl hydrolase domain"/>
    <property type="match status" value="1"/>
</dbReference>
<dbReference type="NCBIfam" id="NF003811">
    <property type="entry name" value="PRK05402.1"/>
    <property type="match status" value="1"/>
</dbReference>
<keyword evidence="7 10" id="KW-0808">Transferase</keyword>
<evidence type="ECO:0000256" key="6">
    <source>
        <dbReference type="ARBA" id="ARBA00022676"/>
    </source>
</evidence>
<dbReference type="GO" id="GO:0005978">
    <property type="term" value="P:glycogen biosynthetic process"/>
    <property type="evidence" value="ECO:0007669"/>
    <property type="project" value="UniProtKB-UniRule"/>
</dbReference>
<comment type="pathway">
    <text evidence="3 10">Glycan biosynthesis; glycogen biosynthesis.</text>
</comment>
<dbReference type="SUPFAM" id="SSF81296">
    <property type="entry name" value="E set domains"/>
    <property type="match status" value="2"/>
</dbReference>
<protein>
    <recommendedName>
        <fullName evidence="10">1,4-alpha-glucan branching enzyme GlgB</fullName>
        <ecNumber evidence="10">2.4.1.18</ecNumber>
    </recommendedName>
    <alternativeName>
        <fullName evidence="10">1,4-alpha-D-glucan:1,4-alpha-D-glucan 6-glucosyl-transferase</fullName>
    </alternativeName>
    <alternativeName>
        <fullName evidence="10">Alpha-(1-&gt;4)-glucan branching enzyme</fullName>
    </alternativeName>
    <alternativeName>
        <fullName evidence="10">Glycogen branching enzyme</fullName>
        <shortName evidence="10">BE</shortName>
    </alternativeName>
</protein>
<dbReference type="EMBL" id="AP023367">
    <property type="protein sequence ID" value="BCJ94586.1"/>
    <property type="molecule type" value="Genomic_DNA"/>
</dbReference>
<evidence type="ECO:0000256" key="5">
    <source>
        <dbReference type="ARBA" id="ARBA00022600"/>
    </source>
</evidence>
<keyword evidence="6 10" id="KW-0328">Glycosyltransferase</keyword>
<comment type="similarity">
    <text evidence="4 10">Belongs to the glycosyl hydrolase 13 family. GlgB subfamily.</text>
</comment>
<dbReference type="InterPro" id="IPR004193">
    <property type="entry name" value="Glyco_hydro_13_N"/>
</dbReference>
<feature type="active site" description="Proton donor" evidence="10">
    <location>
        <position position="466"/>
    </location>
</feature>
<evidence type="ECO:0000313" key="11">
    <source>
        <dbReference type="EMBL" id="BCJ94586.1"/>
    </source>
</evidence>
<evidence type="ECO:0000256" key="10">
    <source>
        <dbReference type="HAMAP-Rule" id="MF_00685"/>
    </source>
</evidence>
<proteinExistence type="inferred from homology"/>
<dbReference type="InterPro" id="IPR013783">
    <property type="entry name" value="Ig-like_fold"/>
</dbReference>
<dbReference type="Gene3D" id="2.60.40.10">
    <property type="entry name" value="Immunoglobulins"/>
    <property type="match status" value="2"/>
</dbReference>
<dbReference type="KEGG" id="acel:acsn021_21550"/>
<dbReference type="InterPro" id="IPR044143">
    <property type="entry name" value="GlgB_N_E_set_prok"/>
</dbReference>
<comment type="catalytic activity">
    <reaction evidence="1 10">
        <text>Transfers a segment of a (1-&gt;4)-alpha-D-glucan chain to a primary hydroxy group in a similar glucan chain.</text>
        <dbReference type="EC" id="2.4.1.18"/>
    </reaction>
</comment>
<dbReference type="InterPro" id="IPR013780">
    <property type="entry name" value="Glyco_hydro_b"/>
</dbReference>
<feature type="active site" description="Nucleophile" evidence="10">
    <location>
        <position position="413"/>
    </location>
</feature>
<evidence type="ECO:0000256" key="4">
    <source>
        <dbReference type="ARBA" id="ARBA00009000"/>
    </source>
</evidence>
<evidence type="ECO:0000256" key="3">
    <source>
        <dbReference type="ARBA" id="ARBA00004964"/>
    </source>
</evidence>
<evidence type="ECO:0000256" key="7">
    <source>
        <dbReference type="ARBA" id="ARBA00022679"/>
    </source>
</evidence>
<reference evidence="11 12" key="1">
    <citation type="journal article" date="2016" name="Int. J. Syst. Evol. Microbiol.">
        <title>Descriptions of Anaerotaenia torta gen. nov., sp. nov. and Anaerocolumna cellulosilytica gen. nov., sp. nov. isolated from a methanogenic reactor of cattle waste.</title>
        <authorList>
            <person name="Uek A."/>
            <person name="Ohtaki Y."/>
            <person name="Kaku N."/>
            <person name="Ueki K."/>
        </authorList>
    </citation>
    <scope>NUCLEOTIDE SEQUENCE [LARGE SCALE GENOMIC DNA]</scope>
    <source>
        <strain evidence="11 12">SN021</strain>
    </source>
</reference>
<dbReference type="SUPFAM" id="SSF51445">
    <property type="entry name" value="(Trans)glycosidases"/>
    <property type="match status" value="1"/>
</dbReference>
<accession>A0A6S6QXY2</accession>
<dbReference type="UniPathway" id="UPA00164"/>
<dbReference type="InterPro" id="IPR037439">
    <property type="entry name" value="Branching_enzy"/>
</dbReference>
<evidence type="ECO:0000256" key="2">
    <source>
        <dbReference type="ARBA" id="ARBA00002953"/>
    </source>
</evidence>
<name>A0A6S6QXY2_9FIRM</name>
<dbReference type="Gene3D" id="2.60.40.1180">
    <property type="entry name" value="Golgi alpha-mannosidase II"/>
    <property type="match status" value="1"/>
</dbReference>
<evidence type="ECO:0000256" key="8">
    <source>
        <dbReference type="ARBA" id="ARBA00023056"/>
    </source>
</evidence>
<keyword evidence="9 10" id="KW-0119">Carbohydrate metabolism</keyword>
<dbReference type="PIRSF" id="PIRSF000463">
    <property type="entry name" value="GlgB"/>
    <property type="match status" value="1"/>
</dbReference>
<organism evidence="11 12">
    <name type="scientific">Anaerocolumna cellulosilytica</name>
    <dbReference type="NCBI Taxonomy" id="433286"/>
    <lineage>
        <taxon>Bacteria</taxon>
        <taxon>Bacillati</taxon>
        <taxon>Bacillota</taxon>
        <taxon>Clostridia</taxon>
        <taxon>Lachnospirales</taxon>
        <taxon>Lachnospiraceae</taxon>
        <taxon>Anaerocolumna</taxon>
    </lineage>
</organism>
<dbReference type="FunFam" id="2.60.40.10:FF:000169">
    <property type="entry name" value="1,4-alpha-glucan branching enzyme GlgB"/>
    <property type="match status" value="1"/>
</dbReference>
<dbReference type="SMART" id="SM00642">
    <property type="entry name" value="Aamy"/>
    <property type="match status" value="1"/>
</dbReference>
<dbReference type="CDD" id="cd11322">
    <property type="entry name" value="AmyAc_Glg_BE"/>
    <property type="match status" value="1"/>
</dbReference>
<dbReference type="NCBIfam" id="NF008967">
    <property type="entry name" value="PRK12313.1"/>
    <property type="match status" value="1"/>
</dbReference>
<dbReference type="HAMAP" id="MF_00685">
    <property type="entry name" value="GlgB"/>
    <property type="match status" value="1"/>
</dbReference>
<evidence type="ECO:0000313" key="12">
    <source>
        <dbReference type="Proteomes" id="UP000515561"/>
    </source>
</evidence>
<dbReference type="InterPro" id="IPR054169">
    <property type="entry name" value="GlgB_N"/>
</dbReference>
<dbReference type="InterPro" id="IPR017853">
    <property type="entry name" value="GH"/>
</dbReference>
<evidence type="ECO:0000256" key="1">
    <source>
        <dbReference type="ARBA" id="ARBA00000826"/>
    </source>
</evidence>
<dbReference type="Pfam" id="PF22019">
    <property type="entry name" value="GlgB_N"/>
    <property type="match status" value="1"/>
</dbReference>
<dbReference type="InterPro" id="IPR014756">
    <property type="entry name" value="Ig_E-set"/>
</dbReference>
<dbReference type="EC" id="2.4.1.18" evidence="10"/>